<feature type="region of interest" description="Disordered" evidence="1">
    <location>
        <begin position="40"/>
        <end position="61"/>
    </location>
</feature>
<feature type="compositionally biased region" description="Polar residues" evidence="1">
    <location>
        <begin position="43"/>
        <end position="55"/>
    </location>
</feature>
<reference evidence="2 3" key="1">
    <citation type="submission" date="2017-10" db="EMBL/GenBank/DDBJ databases">
        <title>Sequencing the genomes of 1000 actinobacteria strains.</title>
        <authorList>
            <person name="Klenk H.-P."/>
        </authorList>
    </citation>
    <scope>NUCLEOTIDE SEQUENCE [LARGE SCALE GENOMIC DNA]</scope>
    <source>
        <strain evidence="2 3">DSM 20688</strain>
    </source>
</reference>
<sequence length="61" mass="6504">MVAKVLADVKLPAEMADRLRGETEEELAADAKTLAEALGFNATRGNNRTNGQTSPGRYRAG</sequence>
<proteinExistence type="predicted"/>
<accession>A0A2A9DNP1</accession>
<dbReference type="AlphaFoldDB" id="A0A2A9DNP1"/>
<comment type="caution">
    <text evidence="2">The sequence shown here is derived from an EMBL/GenBank/DDBJ whole genome shotgun (WGS) entry which is preliminary data.</text>
</comment>
<dbReference type="Proteomes" id="UP000221653">
    <property type="component" value="Unassembled WGS sequence"/>
</dbReference>
<name>A0A2A9DNP1_9CORY</name>
<dbReference type="EMBL" id="PDJF01000001">
    <property type="protein sequence ID" value="PFG28318.1"/>
    <property type="molecule type" value="Genomic_DNA"/>
</dbReference>
<organism evidence="2 3">
    <name type="scientific">Corynebacterium renale</name>
    <dbReference type="NCBI Taxonomy" id="1724"/>
    <lineage>
        <taxon>Bacteria</taxon>
        <taxon>Bacillati</taxon>
        <taxon>Actinomycetota</taxon>
        <taxon>Actinomycetes</taxon>
        <taxon>Mycobacteriales</taxon>
        <taxon>Corynebacteriaceae</taxon>
        <taxon>Corynebacterium</taxon>
    </lineage>
</organism>
<dbReference type="STRING" id="1724.GCA_001044175_01293"/>
<evidence type="ECO:0000256" key="1">
    <source>
        <dbReference type="SAM" id="MobiDB-lite"/>
    </source>
</evidence>
<evidence type="ECO:0000313" key="2">
    <source>
        <dbReference type="EMBL" id="PFG28318.1"/>
    </source>
</evidence>
<gene>
    <name evidence="2" type="ORF">ATK06_1425</name>
</gene>
<evidence type="ECO:0000313" key="3">
    <source>
        <dbReference type="Proteomes" id="UP000221653"/>
    </source>
</evidence>
<keyword evidence="3" id="KW-1185">Reference proteome</keyword>
<protein>
    <submittedName>
        <fullName evidence="2">Uncharacterized protein</fullName>
    </submittedName>
</protein>